<evidence type="ECO:0000259" key="1">
    <source>
        <dbReference type="Pfam" id="PF01656"/>
    </source>
</evidence>
<dbReference type="Gene3D" id="3.40.50.300">
    <property type="entry name" value="P-loop containing nucleotide triphosphate hydrolases"/>
    <property type="match status" value="1"/>
</dbReference>
<sequence length="213" mass="23802">MIVLVGGEKGGSGKSCLAQNLAVYFRRHYQGEVLLVDCDPQRTTSDWIQERKDNTDLPSINCVQLYGNIREDLLSLKSRYDFVVVDCGGQDNRALRSTMSVASHALIPLRPKRRDLKTLPHMEDIITTCKMVNPSLSAAVVMTQCPSLPNQARRILEAKEVCSSFCVHVLDAIIYSRNVYDDSEERGLSVMEIEPDGKAAEEIKAIAKEFLNL</sequence>
<evidence type="ECO:0000313" key="2">
    <source>
        <dbReference type="EMBL" id="MFC3913280.1"/>
    </source>
</evidence>
<dbReference type="Pfam" id="PF01656">
    <property type="entry name" value="CbiA"/>
    <property type="match status" value="1"/>
</dbReference>
<accession>A0ABV8CMP2</accession>
<feature type="domain" description="CobQ/CobB/MinD/ParA nucleotide binding" evidence="1">
    <location>
        <begin position="4"/>
        <end position="133"/>
    </location>
</feature>
<dbReference type="CDD" id="cd02042">
    <property type="entry name" value="ParAB_family"/>
    <property type="match status" value="1"/>
</dbReference>
<dbReference type="SUPFAM" id="SSF52540">
    <property type="entry name" value="P-loop containing nucleoside triphosphate hydrolases"/>
    <property type="match status" value="1"/>
</dbReference>
<dbReference type="PANTHER" id="PTHR13696:SF96">
    <property type="entry name" value="COBQ_COBB_MIND_PARA NUCLEOTIDE BINDING DOMAIN-CONTAINING PROTEIN"/>
    <property type="match status" value="1"/>
</dbReference>
<organism evidence="2 3">
    <name type="scientific">Pseudaeromonas sharmana</name>
    <dbReference type="NCBI Taxonomy" id="328412"/>
    <lineage>
        <taxon>Bacteria</taxon>
        <taxon>Pseudomonadati</taxon>
        <taxon>Pseudomonadota</taxon>
        <taxon>Gammaproteobacteria</taxon>
        <taxon>Aeromonadales</taxon>
        <taxon>Aeromonadaceae</taxon>
        <taxon>Pseudaeromonas</taxon>
    </lineage>
</organism>
<dbReference type="InterPro" id="IPR050678">
    <property type="entry name" value="DNA_Partitioning_ATPase"/>
</dbReference>
<dbReference type="RefSeq" id="WP_377151551.1">
    <property type="nucleotide sequence ID" value="NZ_JBHSAF010000006.1"/>
</dbReference>
<dbReference type="EMBL" id="JBHSAF010000006">
    <property type="protein sequence ID" value="MFC3913280.1"/>
    <property type="molecule type" value="Genomic_DNA"/>
</dbReference>
<dbReference type="PIRSF" id="PIRSF009320">
    <property type="entry name" value="Nuc_binding_HP_1000"/>
    <property type="match status" value="1"/>
</dbReference>
<dbReference type="Proteomes" id="UP001595692">
    <property type="component" value="Unassembled WGS sequence"/>
</dbReference>
<evidence type="ECO:0000313" key="3">
    <source>
        <dbReference type="Proteomes" id="UP001595692"/>
    </source>
</evidence>
<reference evidence="3" key="1">
    <citation type="journal article" date="2019" name="Int. J. Syst. Evol. Microbiol.">
        <title>The Global Catalogue of Microorganisms (GCM) 10K type strain sequencing project: providing services to taxonomists for standard genome sequencing and annotation.</title>
        <authorList>
            <consortium name="The Broad Institute Genomics Platform"/>
            <consortium name="The Broad Institute Genome Sequencing Center for Infectious Disease"/>
            <person name="Wu L."/>
            <person name="Ma J."/>
        </authorList>
    </citation>
    <scope>NUCLEOTIDE SEQUENCE [LARGE SCALE GENOMIC DNA]</scope>
    <source>
        <strain evidence="3">CCUG 54939</strain>
    </source>
</reference>
<protein>
    <submittedName>
        <fullName evidence="2">AAA family ATPase</fullName>
    </submittedName>
</protein>
<name>A0ABV8CMP2_9GAMM</name>
<gene>
    <name evidence="2" type="ORF">ACFOSS_07370</name>
</gene>
<keyword evidence="3" id="KW-1185">Reference proteome</keyword>
<dbReference type="InterPro" id="IPR027417">
    <property type="entry name" value="P-loop_NTPase"/>
</dbReference>
<comment type="caution">
    <text evidence="2">The sequence shown here is derived from an EMBL/GenBank/DDBJ whole genome shotgun (WGS) entry which is preliminary data.</text>
</comment>
<dbReference type="InterPro" id="IPR002586">
    <property type="entry name" value="CobQ/CobB/MinD/ParA_Nub-bd_dom"/>
</dbReference>
<proteinExistence type="predicted"/>
<dbReference type="PANTHER" id="PTHR13696">
    <property type="entry name" value="P-LOOP CONTAINING NUCLEOSIDE TRIPHOSPHATE HYDROLASE"/>
    <property type="match status" value="1"/>
</dbReference>